<evidence type="ECO:0000256" key="3">
    <source>
        <dbReference type="ARBA" id="ARBA00022842"/>
    </source>
</evidence>
<keyword evidence="10" id="KW-1185">Reference proteome</keyword>
<dbReference type="GO" id="GO:0001664">
    <property type="term" value="F:G protein-coupled receptor binding"/>
    <property type="evidence" value="ECO:0007669"/>
    <property type="project" value="TreeGrafter"/>
</dbReference>
<dbReference type="GO" id="GO:0005737">
    <property type="term" value="C:cytoplasm"/>
    <property type="evidence" value="ECO:0007669"/>
    <property type="project" value="TreeGrafter"/>
</dbReference>
<feature type="binding site" evidence="6">
    <location>
        <begin position="324"/>
        <end position="327"/>
    </location>
    <ligand>
        <name>GTP</name>
        <dbReference type="ChEBI" id="CHEBI:37565"/>
    </ligand>
</feature>
<keyword evidence="4 6" id="KW-0342">GTP-binding</keyword>
<evidence type="ECO:0000256" key="1">
    <source>
        <dbReference type="ARBA" id="ARBA00022723"/>
    </source>
</evidence>
<dbReference type="EMBL" id="ASPP01022423">
    <property type="protein sequence ID" value="ETO11490.1"/>
    <property type="molecule type" value="Genomic_DNA"/>
</dbReference>
<dbReference type="SUPFAM" id="SSF52540">
    <property type="entry name" value="P-loop containing nucleoside triphosphate hydrolases"/>
    <property type="match status" value="1"/>
</dbReference>
<dbReference type="GO" id="GO:0005525">
    <property type="term" value="F:GTP binding"/>
    <property type="evidence" value="ECO:0007669"/>
    <property type="project" value="UniProtKB-KW"/>
</dbReference>
<dbReference type="GO" id="GO:0007188">
    <property type="term" value="P:adenylate cyclase-modulating G protein-coupled receptor signaling pathway"/>
    <property type="evidence" value="ECO:0007669"/>
    <property type="project" value="TreeGrafter"/>
</dbReference>
<feature type="binding site" evidence="7">
    <location>
        <position position="44"/>
    </location>
    <ligand>
        <name>Mg(2+)</name>
        <dbReference type="ChEBI" id="CHEBI:18420"/>
    </ligand>
</feature>
<feature type="binding site" evidence="6">
    <location>
        <begin position="212"/>
        <end position="218"/>
    </location>
    <ligand>
        <name>GTP</name>
        <dbReference type="ChEBI" id="CHEBI:37565"/>
    </ligand>
</feature>
<evidence type="ECO:0000313" key="9">
    <source>
        <dbReference type="EMBL" id="ETO11490.1"/>
    </source>
</evidence>
<keyword evidence="1 7" id="KW-0479">Metal-binding</keyword>
<keyword evidence="2 6" id="KW-0547">Nucleotide-binding</keyword>
<name>X6MEM2_RETFI</name>
<feature type="region of interest" description="Disordered" evidence="8">
    <location>
        <begin position="1"/>
        <end position="24"/>
    </location>
</feature>
<dbReference type="AlphaFoldDB" id="X6MEM2"/>
<keyword evidence="5" id="KW-0807">Transducer</keyword>
<dbReference type="PANTHER" id="PTHR10218">
    <property type="entry name" value="GTP-BINDING PROTEIN ALPHA SUBUNIT"/>
    <property type="match status" value="1"/>
</dbReference>
<dbReference type="Gene3D" id="1.10.400.10">
    <property type="entry name" value="GI Alpha 1, domain 2-like"/>
    <property type="match status" value="1"/>
</dbReference>
<dbReference type="InterPro" id="IPR011025">
    <property type="entry name" value="GproteinA_insert"/>
</dbReference>
<protein>
    <submittedName>
        <fullName evidence="9">Guanine nucleotide binding protein (G protein), alpha inhibiting activity polypeptide 2</fullName>
    </submittedName>
</protein>
<dbReference type="Proteomes" id="UP000023152">
    <property type="component" value="Unassembled WGS sequence"/>
</dbReference>
<dbReference type="CDD" id="cd00066">
    <property type="entry name" value="G-alpha"/>
    <property type="match status" value="1"/>
</dbReference>
<evidence type="ECO:0000313" key="10">
    <source>
        <dbReference type="Proteomes" id="UP000023152"/>
    </source>
</evidence>
<dbReference type="InterPro" id="IPR001019">
    <property type="entry name" value="Gprotein_alpha_su"/>
</dbReference>
<dbReference type="GO" id="GO:0031683">
    <property type="term" value="F:G-protein beta/gamma-subunit complex binding"/>
    <property type="evidence" value="ECO:0007669"/>
    <property type="project" value="InterPro"/>
</dbReference>
<evidence type="ECO:0000256" key="4">
    <source>
        <dbReference type="ARBA" id="ARBA00023134"/>
    </source>
</evidence>
<sequence>MGACCSSPETSSNRSVEKEIGQDRQQDKDLKKLLLLGAGSSGKTTIFKQLKCIHGDGFSDKDRSDYRAQIENQIIEQMQKIIIRALQTRFFFIVIRNNKIKRGQAKKKINIRRKGKKKTPQLRSASLKSAAFIEGLRRDNAITKEVGEHIKVLWKDEGIQATFEMRARLVIPDSCEHFFKEIDRIAQENYDPTIQSGGKKRIFCCCFLKDILLVRKRTTGIIEEYFTINATRFHIFDVGGQRNERKKWIHCFENVLYLAFYTFEKKNTNRLNIASYGEISSLSSYDERLLEDENVIVMHETLNLFEEICNSHWFTKTSMILFLNKKDLFEEKIRHVSLNVCWKDYKGNNEYNDTIQFIKDAFNAKNQQKKEKQIYIHVTTATNHDNIEKVFNDVQHIVINSQLKTGGLL</sequence>
<keyword evidence="3 7" id="KW-0460">Magnesium</keyword>
<dbReference type="FunFam" id="3.40.50.300:FF:002307">
    <property type="entry name" value="Guanine nucleotide-binding protein G(k) subunit alpha"/>
    <property type="match status" value="1"/>
</dbReference>
<comment type="caution">
    <text evidence="9">The sequence shown here is derived from an EMBL/GenBank/DDBJ whole genome shotgun (WGS) entry which is preliminary data.</text>
</comment>
<dbReference type="Pfam" id="PF00503">
    <property type="entry name" value="G-alpha"/>
    <property type="match status" value="1"/>
</dbReference>
<feature type="binding site" evidence="6">
    <location>
        <position position="381"/>
    </location>
    <ligand>
        <name>GTP</name>
        <dbReference type="ChEBI" id="CHEBI:37565"/>
    </ligand>
</feature>
<evidence type="ECO:0000256" key="5">
    <source>
        <dbReference type="ARBA" id="ARBA00023224"/>
    </source>
</evidence>
<dbReference type="OMA" id="ENCMEES"/>
<dbReference type="Gene3D" id="3.40.50.300">
    <property type="entry name" value="P-loop containing nucleotide triphosphate hydrolases"/>
    <property type="match status" value="1"/>
</dbReference>
<dbReference type="SMART" id="SM00275">
    <property type="entry name" value="G_alpha"/>
    <property type="match status" value="1"/>
</dbReference>
<reference evidence="9 10" key="1">
    <citation type="journal article" date="2013" name="Curr. Biol.">
        <title>The Genome of the Foraminiferan Reticulomyxa filosa.</title>
        <authorList>
            <person name="Glockner G."/>
            <person name="Hulsmann N."/>
            <person name="Schleicher M."/>
            <person name="Noegel A.A."/>
            <person name="Eichinger L."/>
            <person name="Gallinger C."/>
            <person name="Pawlowski J."/>
            <person name="Sierra R."/>
            <person name="Euteneuer U."/>
            <person name="Pillet L."/>
            <person name="Moustafa A."/>
            <person name="Platzer M."/>
            <person name="Groth M."/>
            <person name="Szafranski K."/>
            <person name="Schliwa M."/>
        </authorList>
    </citation>
    <scope>NUCLEOTIDE SEQUENCE [LARGE SCALE GENOMIC DNA]</scope>
</reference>
<gene>
    <name evidence="9" type="ORF">RFI_25889</name>
</gene>
<dbReference type="GO" id="GO:0003924">
    <property type="term" value="F:GTPase activity"/>
    <property type="evidence" value="ECO:0007669"/>
    <property type="project" value="InterPro"/>
</dbReference>
<evidence type="ECO:0000256" key="2">
    <source>
        <dbReference type="ARBA" id="ARBA00022741"/>
    </source>
</evidence>
<dbReference type="PROSITE" id="PS51882">
    <property type="entry name" value="G_ALPHA"/>
    <property type="match status" value="1"/>
</dbReference>
<evidence type="ECO:0000256" key="7">
    <source>
        <dbReference type="PIRSR" id="PIRSR601019-2"/>
    </source>
</evidence>
<dbReference type="PANTHER" id="PTHR10218:SF302">
    <property type="entry name" value="GUANINE NUCLEOTIDE-BINDING PROTEIN ALPHA-5 SUBUNIT"/>
    <property type="match status" value="1"/>
</dbReference>
<evidence type="ECO:0000256" key="8">
    <source>
        <dbReference type="SAM" id="MobiDB-lite"/>
    </source>
</evidence>
<feature type="binding site" evidence="6">
    <location>
        <begin position="237"/>
        <end position="241"/>
    </location>
    <ligand>
        <name>GTP</name>
        <dbReference type="ChEBI" id="CHEBI:37565"/>
    </ligand>
</feature>
<dbReference type="PRINTS" id="PR00318">
    <property type="entry name" value="GPROTEINA"/>
</dbReference>
<dbReference type="InterPro" id="IPR027417">
    <property type="entry name" value="P-loop_NTPase"/>
</dbReference>
<dbReference type="GO" id="GO:0046872">
    <property type="term" value="F:metal ion binding"/>
    <property type="evidence" value="ECO:0007669"/>
    <property type="project" value="UniProtKB-KW"/>
</dbReference>
<feature type="binding site" evidence="7">
    <location>
        <position position="218"/>
    </location>
    <ligand>
        <name>Mg(2+)</name>
        <dbReference type="ChEBI" id="CHEBI:18420"/>
    </ligand>
</feature>
<feature type="compositionally biased region" description="Basic and acidic residues" evidence="8">
    <location>
        <begin position="15"/>
        <end position="24"/>
    </location>
</feature>
<feature type="binding site" evidence="6">
    <location>
        <begin position="173"/>
        <end position="174"/>
    </location>
    <ligand>
        <name>GTP</name>
        <dbReference type="ChEBI" id="CHEBI:37565"/>
    </ligand>
</feature>
<proteinExistence type="predicted"/>
<accession>X6MEM2</accession>
<evidence type="ECO:0000256" key="6">
    <source>
        <dbReference type="PIRSR" id="PIRSR601019-1"/>
    </source>
</evidence>
<dbReference type="GO" id="GO:0005834">
    <property type="term" value="C:heterotrimeric G-protein complex"/>
    <property type="evidence" value="ECO:0007669"/>
    <property type="project" value="TreeGrafter"/>
</dbReference>
<organism evidence="9 10">
    <name type="scientific">Reticulomyxa filosa</name>
    <dbReference type="NCBI Taxonomy" id="46433"/>
    <lineage>
        <taxon>Eukaryota</taxon>
        <taxon>Sar</taxon>
        <taxon>Rhizaria</taxon>
        <taxon>Retaria</taxon>
        <taxon>Foraminifera</taxon>
        <taxon>Monothalamids</taxon>
        <taxon>Reticulomyxidae</taxon>
        <taxon>Reticulomyxa</taxon>
    </lineage>
</organism>
<dbReference type="OrthoDB" id="5817230at2759"/>
<dbReference type="SUPFAM" id="SSF47895">
    <property type="entry name" value="Transducin (alpha subunit), insertion domain"/>
    <property type="match status" value="1"/>
</dbReference>